<reference evidence="4 5" key="1">
    <citation type="submission" date="2016-05" db="EMBL/GenBank/DDBJ databases">
        <title>Complete genome sequence of Rathayibacter tritici NCPPB 1953.</title>
        <authorList>
            <person name="Park J."/>
            <person name="Lee H.-H."/>
            <person name="Lee S.-W."/>
            <person name="Seo Y.-S."/>
        </authorList>
    </citation>
    <scope>NUCLEOTIDE SEQUENCE [LARGE SCALE GENOMIC DNA]</scope>
    <source>
        <strain evidence="4 5">NCPPB 1953</strain>
    </source>
</reference>
<feature type="region of interest" description="Disordered" evidence="1">
    <location>
        <begin position="29"/>
        <end position="58"/>
    </location>
</feature>
<dbReference type="PROSITE" id="PS51257">
    <property type="entry name" value="PROKAR_LIPOPROTEIN"/>
    <property type="match status" value="1"/>
</dbReference>
<dbReference type="STRING" id="33888.A6122_1432"/>
<dbReference type="InterPro" id="IPR054262">
    <property type="entry name" value="DUF6993"/>
</dbReference>
<feature type="domain" description="DUF6993" evidence="3">
    <location>
        <begin position="69"/>
        <end position="151"/>
    </location>
</feature>
<accession>A0A160KSZ3</accession>
<feature type="signal peptide" evidence="2">
    <location>
        <begin position="1"/>
        <end position="27"/>
    </location>
</feature>
<name>A0A160KSZ3_9MICO</name>
<organism evidence="4 5">
    <name type="scientific">Rathayibacter tritici</name>
    <dbReference type="NCBI Taxonomy" id="33888"/>
    <lineage>
        <taxon>Bacteria</taxon>
        <taxon>Bacillati</taxon>
        <taxon>Actinomycetota</taxon>
        <taxon>Actinomycetes</taxon>
        <taxon>Micrococcales</taxon>
        <taxon>Microbacteriaceae</taxon>
        <taxon>Rathayibacter</taxon>
    </lineage>
</organism>
<keyword evidence="5" id="KW-1185">Reference proteome</keyword>
<dbReference type="KEGG" id="rtn:A6122_1432"/>
<proteinExistence type="predicted"/>
<dbReference type="OrthoDB" id="5125712at2"/>
<evidence type="ECO:0000256" key="2">
    <source>
        <dbReference type="SAM" id="SignalP"/>
    </source>
</evidence>
<feature type="chain" id="PRO_5043136049" description="DUF6993 domain-containing protein" evidence="2">
    <location>
        <begin position="28"/>
        <end position="158"/>
    </location>
</feature>
<dbReference type="EMBL" id="CP015515">
    <property type="protein sequence ID" value="AND16569.1"/>
    <property type="molecule type" value="Genomic_DNA"/>
</dbReference>
<evidence type="ECO:0000256" key="1">
    <source>
        <dbReference type="SAM" id="MobiDB-lite"/>
    </source>
</evidence>
<evidence type="ECO:0000259" key="3">
    <source>
        <dbReference type="Pfam" id="PF22504"/>
    </source>
</evidence>
<dbReference type="RefSeq" id="WP_068253333.1">
    <property type="nucleotide sequence ID" value="NZ_CP015515.1"/>
</dbReference>
<gene>
    <name evidence="4" type="ORF">A6122_1432</name>
</gene>
<evidence type="ECO:0000313" key="4">
    <source>
        <dbReference type="EMBL" id="AND16569.1"/>
    </source>
</evidence>
<keyword evidence="2" id="KW-0732">Signal</keyword>
<sequence length="158" mass="15822">MRRNRAAHIVLAIGALTACLGGCTAPGAPEPDTSATASQESVPEQAAPAAYVPGGTTEQNLPAFEQTLRSAAEPDPEVAGSRVVQALVAAGFPRESLQVTADETSVGLDADSVQVSVKLGESCLVGQYGPKSGGVRAVIAAPIATGACLVGRTEPIEG</sequence>
<dbReference type="Pfam" id="PF22504">
    <property type="entry name" value="DUF6993"/>
    <property type="match status" value="1"/>
</dbReference>
<evidence type="ECO:0000313" key="5">
    <source>
        <dbReference type="Proteomes" id="UP000077071"/>
    </source>
</evidence>
<dbReference type="AlphaFoldDB" id="A0A160KSZ3"/>
<dbReference type="PATRIC" id="fig|33888.3.peg.1574"/>
<protein>
    <recommendedName>
        <fullName evidence="3">DUF6993 domain-containing protein</fullName>
    </recommendedName>
</protein>
<feature type="compositionally biased region" description="Polar residues" evidence="1">
    <location>
        <begin position="33"/>
        <end position="42"/>
    </location>
</feature>
<dbReference type="Proteomes" id="UP000077071">
    <property type="component" value="Chromosome"/>
</dbReference>